<reference evidence="6 7" key="1">
    <citation type="submission" date="2020-04" db="EMBL/GenBank/DDBJ databases">
        <title>MicrobeNet Type strains.</title>
        <authorList>
            <person name="Nicholson A.C."/>
        </authorList>
    </citation>
    <scope>NUCLEOTIDE SEQUENCE [LARGE SCALE GENOMIC DNA]</scope>
    <source>
        <strain evidence="6 7">DSM 45078</strain>
    </source>
</reference>
<feature type="region of interest" description="Disordered" evidence="4">
    <location>
        <begin position="2647"/>
        <end position="2700"/>
    </location>
</feature>
<dbReference type="Pfam" id="PF00668">
    <property type="entry name" value="Condensation"/>
    <property type="match status" value="3"/>
</dbReference>
<evidence type="ECO:0000313" key="6">
    <source>
        <dbReference type="EMBL" id="NKY37203.1"/>
    </source>
</evidence>
<dbReference type="PROSITE" id="PS50075">
    <property type="entry name" value="CARRIER"/>
    <property type="match status" value="1"/>
</dbReference>
<dbReference type="GO" id="GO:0072330">
    <property type="term" value="P:monocarboxylic acid biosynthetic process"/>
    <property type="evidence" value="ECO:0007669"/>
    <property type="project" value="UniProtKB-ARBA"/>
</dbReference>
<keyword evidence="3" id="KW-0597">Phosphoprotein</keyword>
<dbReference type="Gene3D" id="3.40.50.12780">
    <property type="entry name" value="N-terminal domain of ligase-like"/>
    <property type="match status" value="3"/>
</dbReference>
<feature type="region of interest" description="Disordered" evidence="4">
    <location>
        <begin position="2411"/>
        <end position="2430"/>
    </location>
</feature>
<dbReference type="SUPFAM" id="SSF47336">
    <property type="entry name" value="ACP-like"/>
    <property type="match status" value="1"/>
</dbReference>
<dbReference type="InterPro" id="IPR001242">
    <property type="entry name" value="Condensation_dom"/>
</dbReference>
<dbReference type="FunFam" id="1.10.1200.10:FF:000016">
    <property type="entry name" value="Non-ribosomal peptide synthase"/>
    <property type="match status" value="1"/>
</dbReference>
<feature type="region of interest" description="Disordered" evidence="4">
    <location>
        <begin position="2099"/>
        <end position="2125"/>
    </location>
</feature>
<dbReference type="Gene3D" id="3.30.559.30">
    <property type="entry name" value="Nonribosomal peptide synthetase, condensation domain"/>
    <property type="match status" value="4"/>
</dbReference>
<comment type="cofactor">
    <cofactor evidence="1">
        <name>pantetheine 4'-phosphate</name>
        <dbReference type="ChEBI" id="CHEBI:47942"/>
    </cofactor>
</comment>
<dbReference type="GO" id="GO:0043041">
    <property type="term" value="P:amino acid activation for nonribosomal peptide biosynthetic process"/>
    <property type="evidence" value="ECO:0007669"/>
    <property type="project" value="TreeGrafter"/>
</dbReference>
<feature type="domain" description="Carrier" evidence="5">
    <location>
        <begin position="2123"/>
        <end position="2198"/>
    </location>
</feature>
<dbReference type="Gene3D" id="3.30.559.10">
    <property type="entry name" value="Chloramphenicol acetyltransferase-like domain"/>
    <property type="match status" value="3"/>
</dbReference>
<dbReference type="GO" id="GO:0005829">
    <property type="term" value="C:cytosol"/>
    <property type="evidence" value="ECO:0007669"/>
    <property type="project" value="TreeGrafter"/>
</dbReference>
<dbReference type="InterPro" id="IPR042099">
    <property type="entry name" value="ANL_N_sf"/>
</dbReference>
<dbReference type="Gene3D" id="3.40.50.1820">
    <property type="entry name" value="alpha/beta hydrolase"/>
    <property type="match status" value="1"/>
</dbReference>
<dbReference type="Pfam" id="PF00550">
    <property type="entry name" value="PP-binding"/>
    <property type="match status" value="1"/>
</dbReference>
<evidence type="ECO:0000256" key="1">
    <source>
        <dbReference type="ARBA" id="ARBA00001957"/>
    </source>
</evidence>
<protein>
    <submittedName>
        <fullName evidence="6">AMP-binding protein</fullName>
    </submittedName>
</protein>
<dbReference type="InterPro" id="IPR036736">
    <property type="entry name" value="ACP-like_sf"/>
</dbReference>
<dbReference type="Pfam" id="PF00501">
    <property type="entry name" value="AMP-binding"/>
    <property type="match status" value="3"/>
</dbReference>
<evidence type="ECO:0000256" key="4">
    <source>
        <dbReference type="SAM" id="MobiDB-lite"/>
    </source>
</evidence>
<dbReference type="UniPathway" id="UPA00011"/>
<dbReference type="InterPro" id="IPR009081">
    <property type="entry name" value="PP-bd_ACP"/>
</dbReference>
<dbReference type="PANTHER" id="PTHR45527:SF14">
    <property type="entry name" value="PLIPASTATIN SYNTHASE SUBUNIT B"/>
    <property type="match status" value="1"/>
</dbReference>
<organism evidence="6 7">
    <name type="scientific">Nocardia speluncae</name>
    <dbReference type="NCBI Taxonomy" id="419477"/>
    <lineage>
        <taxon>Bacteria</taxon>
        <taxon>Bacillati</taxon>
        <taxon>Actinomycetota</taxon>
        <taxon>Actinomycetes</taxon>
        <taxon>Mycobacteriales</taxon>
        <taxon>Nocardiaceae</taxon>
        <taxon>Nocardia</taxon>
    </lineage>
</organism>
<dbReference type="Proteomes" id="UP000565715">
    <property type="component" value="Unassembled WGS sequence"/>
</dbReference>
<dbReference type="GO" id="GO:0008610">
    <property type="term" value="P:lipid biosynthetic process"/>
    <property type="evidence" value="ECO:0007669"/>
    <property type="project" value="UniProtKB-ARBA"/>
</dbReference>
<evidence type="ECO:0000313" key="7">
    <source>
        <dbReference type="Proteomes" id="UP000565715"/>
    </source>
</evidence>
<evidence type="ECO:0000256" key="3">
    <source>
        <dbReference type="ARBA" id="ARBA00022553"/>
    </source>
</evidence>
<evidence type="ECO:0000259" key="5">
    <source>
        <dbReference type="PROSITE" id="PS50075"/>
    </source>
</evidence>
<evidence type="ECO:0000256" key="2">
    <source>
        <dbReference type="ARBA" id="ARBA00022450"/>
    </source>
</evidence>
<dbReference type="PANTHER" id="PTHR45527">
    <property type="entry name" value="NONRIBOSOMAL PEPTIDE SYNTHETASE"/>
    <property type="match status" value="1"/>
</dbReference>
<dbReference type="GO" id="GO:0003824">
    <property type="term" value="F:catalytic activity"/>
    <property type="evidence" value="ECO:0007669"/>
    <property type="project" value="InterPro"/>
</dbReference>
<proteinExistence type="predicted"/>
<comment type="caution">
    <text evidence="6">The sequence shown here is derived from an EMBL/GenBank/DDBJ whole genome shotgun (WGS) entry which is preliminary data.</text>
</comment>
<dbReference type="SMART" id="SM00823">
    <property type="entry name" value="PKS_PP"/>
    <property type="match status" value="1"/>
</dbReference>
<dbReference type="InterPro" id="IPR029058">
    <property type="entry name" value="AB_hydrolase_fold"/>
</dbReference>
<dbReference type="EMBL" id="JAAXOO010000008">
    <property type="protein sequence ID" value="NKY37203.1"/>
    <property type="molecule type" value="Genomic_DNA"/>
</dbReference>
<dbReference type="SUPFAM" id="SSF56801">
    <property type="entry name" value="Acetyl-CoA synthetase-like"/>
    <property type="match status" value="3"/>
</dbReference>
<feature type="region of interest" description="Disordered" evidence="4">
    <location>
        <begin position="1"/>
        <end position="20"/>
    </location>
</feature>
<dbReference type="SUPFAM" id="SSF52777">
    <property type="entry name" value="CoA-dependent acyltransferases"/>
    <property type="match status" value="7"/>
</dbReference>
<dbReference type="GO" id="GO:0044550">
    <property type="term" value="P:secondary metabolite biosynthetic process"/>
    <property type="evidence" value="ECO:0007669"/>
    <property type="project" value="TreeGrafter"/>
</dbReference>
<dbReference type="CDD" id="cd19540">
    <property type="entry name" value="LCL_NRPS-like"/>
    <property type="match status" value="1"/>
</dbReference>
<dbReference type="InterPro" id="IPR020806">
    <property type="entry name" value="PKS_PP-bd"/>
</dbReference>
<feature type="compositionally biased region" description="Low complexity" evidence="4">
    <location>
        <begin position="2657"/>
        <end position="2700"/>
    </location>
</feature>
<sequence>METARRPYRGSRRRRAGTPPLGQLLTAAVESAADEVAMRYNPTGAPADQRELTYRALDEQSSQVARELIERGIGPGDVVAIGIARSPESVLSVWAVAKTGAAHVFLDPADPADRIAHIATDSGATFGLTLSKYRRVLGRALYWIELDDPVQADRIARRPRHPLSYADRIRTLDERHPAYITYPRGPAGELVGIVVPHAGLGAVVAAVGDSYGISSDSRVVHSCPPTVDIAVLELLLTCTAGATLVIAPAGVSGGGELGELIRREQVTHLITTAAVAESVDPGGLDDLALVAVVGDRSGSARTGPWAGEHCFVASYGCSEAGIVATSTGPVLPEEPSTIGTPAAGVVMLVLDAWLRPVPEGEVGDLYLAGPVLAQGYSNRPVFTAAHFVAVPGGAGRPGARMFRTGDSARYVETPSGLEVEFPGSADFPLGSGRAESDNALSRRGAIEYAVAAEPDHSAPPEPMFGWRGSRTSAEAAAVVDGKRTESAAEVAAGGRRAARWPLEPSGGTGLPDGPDLLGDAGLVDGHELVAHGGGRGCAGIRADTGTAGPGEVPLTPLLGRYLAGGVFPGFAQCVVLSLPEGIDRAGLAVTVGAVLARHEMLRAQVVTEGGRYRFEVPDHPPGAGALISEVEVPAGTGGAGPAEVVRSAVNSAVNQLDPLGGRMIAATWLRRPGARDALLLAVHRYVVDAVSWRIVVDDLMQAWEQTTAGREVELPPTGISFLTCAHTLATADRGGENSYWREVLATPDPLLGARAVDPATDTHATVCRFAVEVPAEIARKVRGELPGRYGTGADDALVAALALAVRNWRLRRGVDCASTRIRLEGDSRWSSVLSEADIARTVGRFGTEYPVALDLSGVAGDAALRGGAETAALVQTVCEQLGAVPDGGTGFGLLHPATPGEPGAAPAQIGFTCRDGGMAERDDAAWSPTGDLGDFPAEPDPGMPVDLVVDIDAAVRADGAMTVVFGYLADIVDESAVRELAGDWLAALRALARHAGDPAASGFDSPLMRVADAELDAWRAVHPRLVEVLPLGPPSTGLFFRSQLTADGSVAEAMLFALELGGAVDLDRLHSAAQALTDRHPALRSVFTTGADGTPVQLVVETAEVPWRVVGDVGDYEMADLLSTEHRLGFAVDSAPPLRFTVYRTVSGRTHCVLVAHPLLFDTASAAILLRDLLTLYARHGDGAVLPDPPAYREYLRWRAHGDAEAARARWAEVLRGARPTELATVLGSAGQPEEGGYGESVHALGEAETAALAAYAVASGVTVETVVRALWALVLASLTARADIVFGVVVPGRPPELGGADEMAGLLAETIPVRVRLEPGWTVQELLTRIQSEQAALLEQHYLDPAGIAPGAAHLFDTVLAFDPDPVDAAGLRAAAGALDGLEVVELTTRIDSHHPVTLVVESADRLLLRLRYRRDSVAELSAQALSELLRALVGQLLAVPAPVAFPAAGWWRAPAALGAHGELPADRPRPATASRRSAVLRRELDGKLHDALNIAAAQCDTNDFTVVQAALAVLLARLSGYRETAVGAFATKGSAAGLSVLHTDVNPAAGFDALLVEAREAGAAALGTASRGSERLGHLIDTLRTVAGRPPFRVLLSTEGEPAQLPGRLDLRVDLVADGAGATLVFTYARDLFDAPTVGDHADRLLRILAAVAAEPGVVVGDIDLLFPGERELVLREWNSAGAAVPPVTVVDLIEARAGLDPSAPAVRSGDAIVSFDELLGRAYRVARSVIGAGAGPETLVAVAVPRTADLPVALLGVLSAGAAYLPIDPAQPIFPATGSVVVLTTSAMRDAVPAELPVVVLEETEQNSAAPVTDADRRAPLRPGNLMYAAHTSGPAGRTGLTHRNVVELFANTQLLFDFDDADVWALCHPVTSDFSVWELWCALAGGGCVVVIDEETADSPKRFRELLVRERITVIGQTPSEFSLFAEADRLAHAAGDTSALRYVVLGGEALDLHRLRPWYERHGASAGAEKDTPWVVNMYGTTETTVHAAYLILDEHLVDHPASVIGRALPGMDALVLDDRLQPAPVGAPGEMYVAGAQLARGYLGRPGLTATRFVADPFGAPGSRMYRSGDFGRWAGFAGRVDLEYTGRRQLRGLGAGPETADTALAEPSGVRAPYTEPDGRTETVVAEVLAELLGDDRIGADDDFFSLGGDSLLASRAVARINEALGADLTLRAVFEAPVVSALAARVVPGAGRVPQRPALDRAERPDRIPLAPNQYRIWLRGRADPGAHNIVLAVGLTGALDTSALRYAISDLLERHEPLRTRYPAGPDGLPYQDILPVVQVLRGGLEIEDTDDASGRIAELRATAFDITTTAPIRGLLLATGADEHILALVAHRIAADSASPAPLLRDLMIAYLARVSGESPRWSPLPVQYADYAIWQRALLGDENDAHSVAAQQSGYWREQLRGSAGSRGLPPDRSRPDRISLPDAATDIVLSPQVHRSLDALAEERGVTVFLILHAAVTTMLHRLTGAADIAVGRRITGRDEPALADLVGRFANTVTVRTRVRATQTFTELLDRTREANLAASANADIPFEQVVDTESPSNDPLFGVLLSPFHEPAVVNLPGLAVRGLDHDISDAEVDLRIDIDPRRDSDGTPVELRCALAYRTDLFDEETVRSFGDGLTRILTAVAAEPRLRIGEIDITGDSDQGPADTAEAAPADANPSAIETAGTAGAGGTAPAADQAGQGATAGDAVAAGPGVPAGSAETVATAGAFGPPDGSDALFAAGPVVAAATAGVALARALAVSVEDDPDGPAVVRGDEVLTYQELDARSSRLARVLIARGCGPGAGVVTALERGVDSVVVVWAVLKAGAALVPAAAVSVAATAGLAVEFGVAVAAVPRQPEVEWLILDDPAMQAETGRQSPRPVTHAHRARTLRGDDLVVVDATGRRVTYDRLAAAVARVHAATELSYEARTYGYGRGDGPAAVMEFVAAGAAGASIVLLPGNVRRETPGEEWITHLWSDDEGLGVLDPGSLPDLTALILADGGPPGPAWHEVAWVLDLPALFG</sequence>
<feature type="compositionally biased region" description="Basic residues" evidence="4">
    <location>
        <begin position="1"/>
        <end position="16"/>
    </location>
</feature>
<name>A0A846XRS9_9NOCA</name>
<dbReference type="GO" id="GO:0031177">
    <property type="term" value="F:phosphopantetheine binding"/>
    <property type="evidence" value="ECO:0007669"/>
    <property type="project" value="InterPro"/>
</dbReference>
<accession>A0A846XRS9</accession>
<dbReference type="InterPro" id="IPR023213">
    <property type="entry name" value="CAT-like_dom_sf"/>
</dbReference>
<feature type="compositionally biased region" description="Basic and acidic residues" evidence="4">
    <location>
        <begin position="2421"/>
        <end position="2430"/>
    </location>
</feature>
<dbReference type="InterPro" id="IPR000873">
    <property type="entry name" value="AMP-dep_synth/lig_dom"/>
</dbReference>
<gene>
    <name evidence="6" type="ORF">HGA13_29635</name>
</gene>
<keyword evidence="7" id="KW-1185">Reference proteome</keyword>
<keyword evidence="2" id="KW-0596">Phosphopantetheine</keyword>